<keyword evidence="2" id="KW-1185">Reference proteome</keyword>
<protein>
    <submittedName>
        <fullName evidence="1">Mariner transposase</fullName>
    </submittedName>
</protein>
<reference evidence="1 2" key="1">
    <citation type="journal article" date="2023" name="BMC Biol.">
        <title>The compact genome of the sponge Oopsacas minuta (Hexactinellida) is lacking key metazoan core genes.</title>
        <authorList>
            <person name="Santini S."/>
            <person name="Schenkelaars Q."/>
            <person name="Jourda C."/>
            <person name="Duchesne M."/>
            <person name="Belahbib H."/>
            <person name="Rocher C."/>
            <person name="Selva M."/>
            <person name="Riesgo A."/>
            <person name="Vervoort M."/>
            <person name="Leys S.P."/>
            <person name="Kodjabachian L."/>
            <person name="Le Bivic A."/>
            <person name="Borchiellini C."/>
            <person name="Claverie J.M."/>
            <person name="Renard E."/>
        </authorList>
    </citation>
    <scope>NUCLEOTIDE SEQUENCE [LARGE SCALE GENOMIC DNA]</scope>
    <source>
        <strain evidence="1">SPO-2</strain>
    </source>
</reference>
<name>A0AAV7JMA0_9METZ</name>
<proteinExistence type="predicted"/>
<gene>
    <name evidence="1" type="ORF">LOD99_6302</name>
</gene>
<evidence type="ECO:0000313" key="1">
    <source>
        <dbReference type="EMBL" id="KAI6649938.1"/>
    </source>
</evidence>
<dbReference type="Proteomes" id="UP001165289">
    <property type="component" value="Unassembled WGS sequence"/>
</dbReference>
<evidence type="ECO:0000313" key="2">
    <source>
        <dbReference type="Proteomes" id="UP001165289"/>
    </source>
</evidence>
<dbReference type="AlphaFoldDB" id="A0AAV7JMA0"/>
<accession>A0AAV7JMA0</accession>
<dbReference type="Gene3D" id="3.30.420.10">
    <property type="entry name" value="Ribonuclease H-like superfamily/Ribonuclease H"/>
    <property type="match status" value="1"/>
</dbReference>
<organism evidence="1 2">
    <name type="scientific">Oopsacas minuta</name>
    <dbReference type="NCBI Taxonomy" id="111878"/>
    <lineage>
        <taxon>Eukaryota</taxon>
        <taxon>Metazoa</taxon>
        <taxon>Porifera</taxon>
        <taxon>Hexactinellida</taxon>
        <taxon>Hexasterophora</taxon>
        <taxon>Lyssacinosida</taxon>
        <taxon>Leucopsacidae</taxon>
        <taxon>Oopsacas</taxon>
    </lineage>
</organism>
<dbReference type="GO" id="GO:0003676">
    <property type="term" value="F:nucleic acid binding"/>
    <property type="evidence" value="ECO:0007669"/>
    <property type="project" value="InterPro"/>
</dbReference>
<dbReference type="InterPro" id="IPR036397">
    <property type="entry name" value="RNaseH_sf"/>
</dbReference>
<dbReference type="EMBL" id="JAKMXF010000316">
    <property type="protein sequence ID" value="KAI6649938.1"/>
    <property type="molecule type" value="Genomic_DNA"/>
</dbReference>
<comment type="caution">
    <text evidence="1">The sequence shown here is derived from an EMBL/GenBank/DDBJ whole genome shotgun (WGS) entry which is preliminary data.</text>
</comment>
<sequence length="119" mass="13380">MIQKQSSRAVKDVKLEKVPQQRFAELSISRKKCMQTVISLEPGKTINSTWYTESCLPLVIKAINLQRPGTGLRGTFLLHDNANSHSSKMTRQFTEESGLHILLPPLFSRSSTLRLLALS</sequence>